<evidence type="ECO:0000256" key="1">
    <source>
        <dbReference type="ARBA" id="ARBA00022679"/>
    </source>
</evidence>
<dbReference type="Gene3D" id="3.30.565.10">
    <property type="entry name" value="Histidine kinase-like ATPase, C-terminal domain"/>
    <property type="match status" value="1"/>
</dbReference>
<dbReference type="SMART" id="SM00387">
    <property type="entry name" value="HATPase_c"/>
    <property type="match status" value="1"/>
</dbReference>
<dbReference type="Pfam" id="PF02518">
    <property type="entry name" value="HATPase_c"/>
    <property type="match status" value="1"/>
</dbReference>
<dbReference type="InterPro" id="IPR050482">
    <property type="entry name" value="Sensor_HK_TwoCompSys"/>
</dbReference>
<dbReference type="EMBL" id="CP061169">
    <property type="protein sequence ID" value="QPZ37668.1"/>
    <property type="molecule type" value="Genomic_DNA"/>
</dbReference>
<dbReference type="Gene3D" id="1.20.5.1930">
    <property type="match status" value="1"/>
</dbReference>
<dbReference type="InterPro" id="IPR011712">
    <property type="entry name" value="Sig_transdc_His_kin_sub3_dim/P"/>
</dbReference>
<gene>
    <name evidence="5" type="ORF">HCR76_12655</name>
</gene>
<evidence type="ECO:0000259" key="4">
    <source>
        <dbReference type="PROSITE" id="PS50109"/>
    </source>
</evidence>
<dbReference type="InterPro" id="IPR003594">
    <property type="entry name" value="HATPase_dom"/>
</dbReference>
<dbReference type="SMART" id="SM00065">
    <property type="entry name" value="GAF"/>
    <property type="match status" value="2"/>
</dbReference>
<dbReference type="SUPFAM" id="SSF55874">
    <property type="entry name" value="ATPase domain of HSP90 chaperone/DNA topoisomerase II/histidine kinase"/>
    <property type="match status" value="1"/>
</dbReference>
<dbReference type="CDD" id="cd16917">
    <property type="entry name" value="HATPase_UhpB-NarQ-NarX-like"/>
    <property type="match status" value="1"/>
</dbReference>
<reference evidence="5 6" key="1">
    <citation type="submission" date="2020-12" db="EMBL/GenBank/DDBJ databases">
        <title>Microbacterium sp. HY060.</title>
        <authorList>
            <person name="Zhou J."/>
        </authorList>
    </citation>
    <scope>NUCLEOTIDE SEQUENCE [LARGE SCALE GENOMIC DNA]</scope>
    <source>
        <strain evidence="5 6">HY60</strain>
    </source>
</reference>
<dbReference type="InterPro" id="IPR005467">
    <property type="entry name" value="His_kinase_dom"/>
</dbReference>
<dbReference type="Proteomes" id="UP000662814">
    <property type="component" value="Chromosome"/>
</dbReference>
<sequence length="569" mass="60798">MSERAAAERRSARVNDLPLDDLLAETLDRVKGLSDERRQLQLLLDTVITLAADLSLDGVLQQIVRAASTLLDARYAALGVLNPPGHERRLRMLVQHGLSEEQLAVLSDGPRGLGVLGALIRDPAPLRLRDLSQHPAHQGFPTGMPPMHSFLGVPILIHGEVYGNLYVTEKTTTEEFSDADEKTAVALAAAAGVVIENARMYSQAAQRERWLEATAEVTSALSDAVSVEDAAPALVDQARRSANADAVWLVAVDDEENNETVPGHRLRSIASADPSGSFAFQRHDEFASVAASKASRVLDGLVVQKGDEGAGPGILVPITVVGRSPGVLALGWSADHRENPANVDSGALAHFADRVSLALQALQSRQDRQRIALLEDRDRIAEDLHDVVIQRLFAIGLSLQSIARHDEGSDGQRLGQAADDLDTTIRDIRRTIFSLQVPATAADVQSRALQLATQARRILKFQPTITFAGPVRSMLTGPLADDVLAVLAEALSNAARHARPDSVDVSLSVDGGRVRLSVSDDGIGIPTQVVESGLANLRARAERHGGTCIIDSADGAGTTIDWSVPLTQP</sequence>
<dbReference type="SUPFAM" id="SSF55781">
    <property type="entry name" value="GAF domain-like"/>
    <property type="match status" value="2"/>
</dbReference>
<dbReference type="Gene3D" id="3.30.450.40">
    <property type="match status" value="2"/>
</dbReference>
<evidence type="ECO:0000313" key="6">
    <source>
        <dbReference type="Proteomes" id="UP000662814"/>
    </source>
</evidence>
<dbReference type="PANTHER" id="PTHR24421:SF56">
    <property type="entry name" value="OXYGEN SENSOR HISTIDINE KINASE RESPONSE REGULATOR DOST"/>
    <property type="match status" value="1"/>
</dbReference>
<keyword evidence="3" id="KW-0902">Two-component regulatory system</keyword>
<organism evidence="5 6">
    <name type="scientific">Paramicrobacterium chengjingii</name>
    <dbReference type="NCBI Taxonomy" id="2769067"/>
    <lineage>
        <taxon>Bacteria</taxon>
        <taxon>Bacillati</taxon>
        <taxon>Actinomycetota</taxon>
        <taxon>Actinomycetes</taxon>
        <taxon>Micrococcales</taxon>
        <taxon>Microbacteriaceae</taxon>
        <taxon>Paramicrobacterium</taxon>
    </lineage>
</organism>
<protein>
    <submittedName>
        <fullName evidence="5">GAF domain-containing protein</fullName>
    </submittedName>
</protein>
<evidence type="ECO:0000313" key="5">
    <source>
        <dbReference type="EMBL" id="QPZ37668.1"/>
    </source>
</evidence>
<evidence type="ECO:0000256" key="3">
    <source>
        <dbReference type="ARBA" id="ARBA00023012"/>
    </source>
</evidence>
<dbReference type="RefSeq" id="WP_166991037.1">
    <property type="nucleotide sequence ID" value="NZ_CP061169.1"/>
</dbReference>
<dbReference type="InterPro" id="IPR029016">
    <property type="entry name" value="GAF-like_dom_sf"/>
</dbReference>
<dbReference type="PANTHER" id="PTHR24421">
    <property type="entry name" value="NITRATE/NITRITE SENSOR PROTEIN NARX-RELATED"/>
    <property type="match status" value="1"/>
</dbReference>
<dbReference type="InterPro" id="IPR036890">
    <property type="entry name" value="HATPase_C_sf"/>
</dbReference>
<dbReference type="PROSITE" id="PS50109">
    <property type="entry name" value="HIS_KIN"/>
    <property type="match status" value="1"/>
</dbReference>
<feature type="domain" description="Histidine kinase" evidence="4">
    <location>
        <begin position="486"/>
        <end position="568"/>
    </location>
</feature>
<dbReference type="Pfam" id="PF13185">
    <property type="entry name" value="GAF_2"/>
    <property type="match status" value="1"/>
</dbReference>
<accession>A0ABX6YFZ5</accession>
<dbReference type="InterPro" id="IPR003018">
    <property type="entry name" value="GAF"/>
</dbReference>
<name>A0ABX6YFZ5_9MICO</name>
<evidence type="ECO:0000256" key="2">
    <source>
        <dbReference type="ARBA" id="ARBA00022777"/>
    </source>
</evidence>
<keyword evidence="1" id="KW-0808">Transferase</keyword>
<dbReference type="Pfam" id="PF07730">
    <property type="entry name" value="HisKA_3"/>
    <property type="match status" value="1"/>
</dbReference>
<keyword evidence="6" id="KW-1185">Reference proteome</keyword>
<keyword evidence="2" id="KW-0418">Kinase</keyword>
<proteinExistence type="predicted"/>